<dbReference type="EMBL" id="GBRD01007692">
    <property type="protein sequence ID" value="JAG58129.1"/>
    <property type="molecule type" value="Transcribed_RNA"/>
</dbReference>
<sequence>MAFDKIRMCSESVRYLEKSLPRMRTVREVDLKKKREKCMPSSSSPFSRIFPLAYYYALLDNPFGIPTRYSFNLQELSHMKALGSALSSPVGVVLVVSANLLVESNRVLFEKQ</sequence>
<organism evidence="1">
    <name type="scientific">Lygus hesperus</name>
    <name type="common">Western plant bug</name>
    <dbReference type="NCBI Taxonomy" id="30085"/>
    <lineage>
        <taxon>Eukaryota</taxon>
        <taxon>Metazoa</taxon>
        <taxon>Ecdysozoa</taxon>
        <taxon>Arthropoda</taxon>
        <taxon>Hexapoda</taxon>
        <taxon>Insecta</taxon>
        <taxon>Pterygota</taxon>
        <taxon>Neoptera</taxon>
        <taxon>Paraneoptera</taxon>
        <taxon>Hemiptera</taxon>
        <taxon>Heteroptera</taxon>
        <taxon>Panheteroptera</taxon>
        <taxon>Cimicomorpha</taxon>
        <taxon>Miridae</taxon>
        <taxon>Mirini</taxon>
        <taxon>Lygus</taxon>
    </lineage>
</organism>
<name>A0A0A9Y3D5_LYGHE</name>
<evidence type="ECO:0000313" key="2">
    <source>
        <dbReference type="EMBL" id="JAG58126.1"/>
    </source>
</evidence>
<accession>A0A0A9Y3D5</accession>
<reference evidence="1" key="2">
    <citation type="submission" date="2014-07" db="EMBL/GenBank/DDBJ databases">
        <authorList>
            <person name="Hull J."/>
        </authorList>
    </citation>
    <scope>NUCLEOTIDE SEQUENCE</scope>
</reference>
<evidence type="ECO:0000313" key="1">
    <source>
        <dbReference type="EMBL" id="JAG24050.1"/>
    </source>
</evidence>
<dbReference type="EMBL" id="GBHO01019554">
    <property type="protein sequence ID" value="JAG24050.1"/>
    <property type="molecule type" value="Transcribed_RNA"/>
</dbReference>
<dbReference type="AlphaFoldDB" id="A0A0A9Y3D5"/>
<dbReference type="EMBL" id="GBRD01007695">
    <property type="protein sequence ID" value="JAG58126.1"/>
    <property type="molecule type" value="Transcribed_RNA"/>
</dbReference>
<reference evidence="2" key="3">
    <citation type="submission" date="2014-09" db="EMBL/GenBank/DDBJ databases">
        <authorList>
            <person name="Magalhaes I.L.F."/>
            <person name="Oliveira U."/>
            <person name="Santos F.R."/>
            <person name="Vidigal T.H.D.A."/>
            <person name="Brescovit A.D."/>
            <person name="Santos A.J."/>
        </authorList>
    </citation>
    <scope>NUCLEOTIDE SEQUENCE</scope>
</reference>
<proteinExistence type="predicted"/>
<gene>
    <name evidence="1" type="primary">POL1_3</name>
    <name evidence="1" type="ORF">CM83_71156</name>
</gene>
<protein>
    <submittedName>
        <fullName evidence="1">RNA1 polyprotein</fullName>
    </submittedName>
</protein>
<reference evidence="1" key="1">
    <citation type="journal article" date="2014" name="PLoS ONE">
        <title>Transcriptome-Based Identification of ABC Transporters in the Western Tarnished Plant Bug Lygus hesperus.</title>
        <authorList>
            <person name="Hull J.J."/>
            <person name="Chaney K."/>
            <person name="Geib S.M."/>
            <person name="Fabrick J.A."/>
            <person name="Brent C.S."/>
            <person name="Walsh D."/>
            <person name="Lavine L.C."/>
        </authorList>
    </citation>
    <scope>NUCLEOTIDE SEQUENCE</scope>
</reference>